<protein>
    <submittedName>
        <fullName evidence="3">AsmA-like C-terminal region-containing protein</fullName>
    </submittedName>
</protein>
<keyword evidence="1" id="KW-0175">Coiled coil</keyword>
<dbReference type="Proteomes" id="UP001549749">
    <property type="component" value="Unassembled WGS sequence"/>
</dbReference>
<accession>A0ABV2TEA5</accession>
<reference evidence="3 4" key="1">
    <citation type="submission" date="2024-06" db="EMBL/GenBank/DDBJ databases">
        <title>Chitinophaga defluvii sp. nov., isolated from municipal sewage.</title>
        <authorList>
            <person name="Zhang L."/>
        </authorList>
    </citation>
    <scope>NUCLEOTIDE SEQUENCE [LARGE SCALE GENOMIC DNA]</scope>
    <source>
        <strain evidence="3 4">H8</strain>
    </source>
</reference>
<dbReference type="InterPro" id="IPR052894">
    <property type="entry name" value="AsmA-related"/>
</dbReference>
<comment type="caution">
    <text evidence="3">The sequence shown here is derived from an EMBL/GenBank/DDBJ whole genome shotgun (WGS) entry which is preliminary data.</text>
</comment>
<gene>
    <name evidence="3" type="ORF">ABR189_26560</name>
</gene>
<dbReference type="RefSeq" id="WP_354663527.1">
    <property type="nucleotide sequence ID" value="NZ_JBEXAC010000002.1"/>
</dbReference>
<keyword evidence="4" id="KW-1185">Reference proteome</keyword>
<feature type="coiled-coil region" evidence="1">
    <location>
        <begin position="806"/>
        <end position="852"/>
    </location>
</feature>
<evidence type="ECO:0000313" key="3">
    <source>
        <dbReference type="EMBL" id="MET7000975.1"/>
    </source>
</evidence>
<evidence type="ECO:0000313" key="4">
    <source>
        <dbReference type="Proteomes" id="UP001549749"/>
    </source>
</evidence>
<dbReference type="PANTHER" id="PTHR30441">
    <property type="entry name" value="DUF748 DOMAIN-CONTAINING PROTEIN"/>
    <property type="match status" value="1"/>
</dbReference>
<feature type="region of interest" description="Disordered" evidence="2">
    <location>
        <begin position="859"/>
        <end position="878"/>
    </location>
</feature>
<evidence type="ECO:0000256" key="1">
    <source>
        <dbReference type="SAM" id="Coils"/>
    </source>
</evidence>
<feature type="compositionally biased region" description="Polar residues" evidence="2">
    <location>
        <begin position="865"/>
        <end position="878"/>
    </location>
</feature>
<evidence type="ECO:0000256" key="2">
    <source>
        <dbReference type="SAM" id="MobiDB-lite"/>
    </source>
</evidence>
<organism evidence="3 4">
    <name type="scientific">Chitinophaga defluvii</name>
    <dbReference type="NCBI Taxonomy" id="3163343"/>
    <lineage>
        <taxon>Bacteria</taxon>
        <taxon>Pseudomonadati</taxon>
        <taxon>Bacteroidota</taxon>
        <taxon>Chitinophagia</taxon>
        <taxon>Chitinophagales</taxon>
        <taxon>Chitinophagaceae</taxon>
        <taxon>Chitinophaga</taxon>
    </lineage>
</organism>
<proteinExistence type="predicted"/>
<dbReference type="EMBL" id="JBEXAC010000002">
    <property type="protein sequence ID" value="MET7000975.1"/>
    <property type="molecule type" value="Genomic_DNA"/>
</dbReference>
<sequence length="903" mass="99570">MFKRILKIVMIVVAVLILAAIAIPYFFKNQIVARVKTELNKHLTAKVDFKDVDISLFRHFPKLSVALEELQIINMPPFDGDTLLAVKKIDVALNLMSVIKGGNMEIYNIALQQPRIHAIVNRDGAANWDITKPDTTTAASADTSQQQFSLNLQQYKIEDAYINYDDQQGNMQLIVDGLTHQGKGDFTQDQFTLQTTTLANALTFKYGLIPYLANTRTQLDADIQIDNTSNTYTFKNGKAVLNNLELALQGFFKLVNDSTYGMDMSFKAPSTQFKDLLSLVPAIYKQDFSKIKTEGTAAFDGFVKGTYAPAQMPAFGLNLAVKDGFFQYPDLPKPVKNIQLALKITNPDGVPDHTIVDMPSGHLEMDNTPLDMRLLIKTPVSDLYIDGAAKGKLDLSKVTQFVKLENGTQLTGLLDADMTAKGNMSAIEKQQYDRFYAAGVLQLSNMLYKSKDYPDGVKINNLLLHFNPKNVAVQQLNGQYLGTNFEAIGEVNNLLAYMFKNAPLDGKLSAKADEINLDKWMGTTTAAPEGNTAAKTDTAAAMPFAVPSNLDFSIQAAVNKVHYDKLDMANLSGTLLLKDETVTMQQLKANALQGSMEINGSYSTRNSKVNPDINVSYNVQNLDVQQTFTAFNTVQKLMPIAQFLSGKISSQLTLQGKLGKDMSPILTSLNGAGNLLLIEGFLKKFEPVDQLANQLNISQLKDISLRDIKNYFSFENGRVQVNPFTVKVNGLQMLIGGSHGFDQSLDYTLQLALPRSIMGSQGNTLINNLVTQAQSKGIPVNVSDSIHLQVLMAGNIMKPTLKTDLRETANRTVDNLKSQATELVKNKIDTVKNAVKDTLQQVKQQAANALKDEIKKQLTGDKDSAQTGQKPLQQAGKQAEQTLKNTFNNLLKKKNNTADTTKH</sequence>
<dbReference type="PANTHER" id="PTHR30441:SF8">
    <property type="entry name" value="DUF748 DOMAIN-CONTAINING PROTEIN"/>
    <property type="match status" value="1"/>
</dbReference>
<name>A0ABV2TEA5_9BACT</name>